<dbReference type="AlphaFoldDB" id="A0AAV7U6T8"/>
<feature type="compositionally biased region" description="Basic and acidic residues" evidence="1">
    <location>
        <begin position="76"/>
        <end position="87"/>
    </location>
</feature>
<dbReference type="EMBL" id="JANPWB010000005">
    <property type="protein sequence ID" value="KAJ1184762.1"/>
    <property type="molecule type" value="Genomic_DNA"/>
</dbReference>
<sequence length="134" mass="14832">MCHEAEGLSTWTTPSPLPSVNHDNACLFTPQDDEWVESTWKTPAQNPFIIGSRKKENEDPGGDTQDMIGRTPAPKVDSEKEEARRASECLTSGDFPISTEVGTKKAATSRAAADAVQPRFRRNMTWKVQTRVQA</sequence>
<evidence type="ECO:0000313" key="2">
    <source>
        <dbReference type="EMBL" id="KAJ1184762.1"/>
    </source>
</evidence>
<accession>A0AAV7U6T8</accession>
<gene>
    <name evidence="2" type="ORF">NDU88_001565</name>
</gene>
<reference evidence="2" key="1">
    <citation type="journal article" date="2022" name="bioRxiv">
        <title>Sequencing and chromosome-scale assembly of the giantPleurodeles waltlgenome.</title>
        <authorList>
            <person name="Brown T."/>
            <person name="Elewa A."/>
            <person name="Iarovenko S."/>
            <person name="Subramanian E."/>
            <person name="Araus A.J."/>
            <person name="Petzold A."/>
            <person name="Susuki M."/>
            <person name="Suzuki K.-i.T."/>
            <person name="Hayashi T."/>
            <person name="Toyoda A."/>
            <person name="Oliveira C."/>
            <person name="Osipova E."/>
            <person name="Leigh N.D."/>
            <person name="Simon A."/>
            <person name="Yun M.H."/>
        </authorList>
    </citation>
    <scope>NUCLEOTIDE SEQUENCE</scope>
    <source>
        <strain evidence="2">20211129_DDA</strain>
        <tissue evidence="2">Liver</tissue>
    </source>
</reference>
<name>A0AAV7U6T8_PLEWA</name>
<feature type="region of interest" description="Disordered" evidence="1">
    <location>
        <begin position="41"/>
        <end position="114"/>
    </location>
</feature>
<organism evidence="2 3">
    <name type="scientific">Pleurodeles waltl</name>
    <name type="common">Iberian ribbed newt</name>
    <dbReference type="NCBI Taxonomy" id="8319"/>
    <lineage>
        <taxon>Eukaryota</taxon>
        <taxon>Metazoa</taxon>
        <taxon>Chordata</taxon>
        <taxon>Craniata</taxon>
        <taxon>Vertebrata</taxon>
        <taxon>Euteleostomi</taxon>
        <taxon>Amphibia</taxon>
        <taxon>Batrachia</taxon>
        <taxon>Caudata</taxon>
        <taxon>Salamandroidea</taxon>
        <taxon>Salamandridae</taxon>
        <taxon>Pleurodelinae</taxon>
        <taxon>Pleurodeles</taxon>
    </lineage>
</organism>
<keyword evidence="3" id="KW-1185">Reference proteome</keyword>
<comment type="caution">
    <text evidence="2">The sequence shown here is derived from an EMBL/GenBank/DDBJ whole genome shotgun (WGS) entry which is preliminary data.</text>
</comment>
<evidence type="ECO:0000313" key="3">
    <source>
        <dbReference type="Proteomes" id="UP001066276"/>
    </source>
</evidence>
<dbReference type="Proteomes" id="UP001066276">
    <property type="component" value="Chromosome 3_1"/>
</dbReference>
<proteinExistence type="predicted"/>
<evidence type="ECO:0000256" key="1">
    <source>
        <dbReference type="SAM" id="MobiDB-lite"/>
    </source>
</evidence>
<protein>
    <submittedName>
        <fullName evidence="2">Uncharacterized protein</fullName>
    </submittedName>
</protein>